<evidence type="ECO:0000256" key="3">
    <source>
        <dbReference type="ARBA" id="ARBA00022692"/>
    </source>
</evidence>
<feature type="transmembrane region" description="Helical" evidence="8">
    <location>
        <begin position="131"/>
        <end position="153"/>
    </location>
</feature>
<dbReference type="Gene3D" id="1.20.1560.10">
    <property type="entry name" value="ABC transporter type 1, transmembrane domain"/>
    <property type="match status" value="1"/>
</dbReference>
<name>A0A261S294_9BORD</name>
<comment type="subcellular location">
    <subcellularLocation>
        <location evidence="1">Cell membrane</location>
        <topology evidence="1">Multi-pass membrane protein</topology>
    </subcellularLocation>
</comment>
<dbReference type="CDD" id="cd03228">
    <property type="entry name" value="ABCC_MRP_Like"/>
    <property type="match status" value="1"/>
</dbReference>
<dbReference type="EMBL" id="NEVM01000005">
    <property type="protein sequence ID" value="OZI31042.1"/>
    <property type="molecule type" value="Genomic_DNA"/>
</dbReference>
<keyword evidence="4" id="KW-0547">Nucleotide-binding</keyword>
<dbReference type="GO" id="GO:0015833">
    <property type="term" value="P:peptide transport"/>
    <property type="evidence" value="ECO:0007669"/>
    <property type="project" value="InterPro"/>
</dbReference>
<evidence type="ECO:0000256" key="6">
    <source>
        <dbReference type="ARBA" id="ARBA00022989"/>
    </source>
</evidence>
<accession>A0A261S294</accession>
<reference evidence="12" key="1">
    <citation type="submission" date="2017-05" db="EMBL/GenBank/DDBJ databases">
        <title>Complete and WGS of Bordetella genogroups.</title>
        <authorList>
            <person name="Spilker T."/>
            <person name="Lipuma J."/>
        </authorList>
    </citation>
    <scope>NUCLEOTIDE SEQUENCE [LARGE SCALE GENOMIC DNA]</scope>
    <source>
        <strain evidence="12">AU16122</strain>
    </source>
</reference>
<evidence type="ECO:0000313" key="12">
    <source>
        <dbReference type="Proteomes" id="UP000216020"/>
    </source>
</evidence>
<dbReference type="InterPro" id="IPR036640">
    <property type="entry name" value="ABC1_TM_sf"/>
</dbReference>
<feature type="transmembrane region" description="Helical" evidence="8">
    <location>
        <begin position="159"/>
        <end position="177"/>
    </location>
</feature>
<feature type="transmembrane region" description="Helical" evidence="8">
    <location>
        <begin position="65"/>
        <end position="86"/>
    </location>
</feature>
<dbReference type="SMART" id="SM00382">
    <property type="entry name" value="AAA"/>
    <property type="match status" value="1"/>
</dbReference>
<dbReference type="SUPFAM" id="SSF90123">
    <property type="entry name" value="ABC transporter transmembrane region"/>
    <property type="match status" value="1"/>
</dbReference>
<keyword evidence="3 8" id="KW-0812">Transmembrane</keyword>
<evidence type="ECO:0000256" key="8">
    <source>
        <dbReference type="SAM" id="Phobius"/>
    </source>
</evidence>
<dbReference type="PROSITE" id="PS50893">
    <property type="entry name" value="ABC_TRANSPORTER_2"/>
    <property type="match status" value="1"/>
</dbReference>
<evidence type="ECO:0000256" key="1">
    <source>
        <dbReference type="ARBA" id="ARBA00004651"/>
    </source>
</evidence>
<evidence type="ECO:0000313" key="11">
    <source>
        <dbReference type="EMBL" id="OZI31042.1"/>
    </source>
</evidence>
<dbReference type="GO" id="GO:0016887">
    <property type="term" value="F:ATP hydrolysis activity"/>
    <property type="evidence" value="ECO:0007669"/>
    <property type="project" value="InterPro"/>
</dbReference>
<dbReference type="Pfam" id="PF00664">
    <property type="entry name" value="ABC_membrane"/>
    <property type="match status" value="1"/>
</dbReference>
<dbReference type="GO" id="GO:0034040">
    <property type="term" value="F:ATPase-coupled lipid transmembrane transporter activity"/>
    <property type="evidence" value="ECO:0007669"/>
    <property type="project" value="TreeGrafter"/>
</dbReference>
<proteinExistence type="predicted"/>
<keyword evidence="5" id="KW-0067">ATP-binding</keyword>
<dbReference type="Pfam" id="PF00005">
    <property type="entry name" value="ABC_tran"/>
    <property type="match status" value="1"/>
</dbReference>
<evidence type="ECO:0000256" key="2">
    <source>
        <dbReference type="ARBA" id="ARBA00022475"/>
    </source>
</evidence>
<dbReference type="Gene3D" id="3.40.50.300">
    <property type="entry name" value="P-loop containing nucleotide triphosphate hydrolases"/>
    <property type="match status" value="1"/>
</dbReference>
<keyword evidence="7 8" id="KW-0472">Membrane</keyword>
<dbReference type="InterPro" id="IPR003439">
    <property type="entry name" value="ABC_transporter-like_ATP-bd"/>
</dbReference>
<protein>
    <submittedName>
        <fullName evidence="11">Cyclic peptide transporter</fullName>
    </submittedName>
</protein>
<dbReference type="PANTHER" id="PTHR24221:SF654">
    <property type="entry name" value="ATP-BINDING CASSETTE SUB-FAMILY B MEMBER 6"/>
    <property type="match status" value="1"/>
</dbReference>
<dbReference type="Proteomes" id="UP000216020">
    <property type="component" value="Unassembled WGS sequence"/>
</dbReference>
<keyword evidence="12" id="KW-1185">Reference proteome</keyword>
<dbReference type="RefSeq" id="WP_094855458.1">
    <property type="nucleotide sequence ID" value="NZ_NEVM01000005.1"/>
</dbReference>
<dbReference type="SUPFAM" id="SSF52540">
    <property type="entry name" value="P-loop containing nucleoside triphosphate hydrolases"/>
    <property type="match status" value="1"/>
</dbReference>
<keyword evidence="2" id="KW-1003">Cell membrane</keyword>
<dbReference type="OrthoDB" id="9760776at2"/>
<dbReference type="InterPro" id="IPR039421">
    <property type="entry name" value="Type_1_exporter"/>
</dbReference>
<dbReference type="GO" id="GO:0005524">
    <property type="term" value="F:ATP binding"/>
    <property type="evidence" value="ECO:0007669"/>
    <property type="project" value="UniProtKB-KW"/>
</dbReference>
<evidence type="ECO:0000259" key="9">
    <source>
        <dbReference type="PROSITE" id="PS50893"/>
    </source>
</evidence>
<sequence length="554" mass="60347">MTTSPSSRHGLFREIIRLLRPLLWVMAPATVLGAVSGLATAWLLATVNNGLHAPEGLTTGLLLRFAGLCALSIGGDAVAGIGNSIVGQKVIATLRKDISARILRAPLALVEQRRNHRLLTVLTNDVDMVSAFTFSFSGYVIALAITIGGFAYLALLSPGVFFVSAAAIAIGVAINLYSKRGWLRDYEGVRNAQDDLQKQYRAITEGAKELRLNRERSEQVHAELLSGAANRIADLKIRAMRRFWSANAANAGLFFVVIGILLAAQRPMGLSATVVSGAVLVLLYVKGPIDQAVSALPALGQAQIAFRRIAALTADFSEPDSAPPAAGQAADEPMRTIELRAVRYAFPAEDGGTSFELGPIDLTLRAGEALFIVGDNGSGKTTLIKLLLGLYTPTSGAVLLNGQPLRDADLQAYRQRFSAVFADYYLFDDLLAADAHLVERARDYLRKLELGRRVQIRDGAFTTTDLSTGQRKRLALVHAYLEQRPIMMFDEWAADQDPAFRRVFYTELLPDLKRQGKTLIVISHDDRYFDAADRIVQLRDGKIVETPVAQYARA</sequence>
<feature type="transmembrane region" description="Helical" evidence="8">
    <location>
        <begin position="21"/>
        <end position="45"/>
    </location>
</feature>
<dbReference type="PROSITE" id="PS50929">
    <property type="entry name" value="ABC_TM1F"/>
    <property type="match status" value="1"/>
</dbReference>
<dbReference type="InterPro" id="IPR003593">
    <property type="entry name" value="AAA+_ATPase"/>
</dbReference>
<comment type="caution">
    <text evidence="11">The sequence shown here is derived from an EMBL/GenBank/DDBJ whole genome shotgun (WGS) entry which is preliminary data.</text>
</comment>
<gene>
    <name evidence="11" type="ORF">CAL29_24155</name>
</gene>
<dbReference type="GO" id="GO:0140359">
    <property type="term" value="F:ABC-type transporter activity"/>
    <property type="evidence" value="ECO:0007669"/>
    <property type="project" value="InterPro"/>
</dbReference>
<feature type="transmembrane region" description="Helical" evidence="8">
    <location>
        <begin position="243"/>
        <end position="262"/>
    </location>
</feature>
<organism evidence="11 12">
    <name type="scientific">Bordetella genomosp. 10</name>
    <dbReference type="NCBI Taxonomy" id="1416804"/>
    <lineage>
        <taxon>Bacteria</taxon>
        <taxon>Pseudomonadati</taxon>
        <taxon>Pseudomonadota</taxon>
        <taxon>Betaproteobacteria</taxon>
        <taxon>Burkholderiales</taxon>
        <taxon>Alcaligenaceae</taxon>
        <taxon>Bordetella</taxon>
    </lineage>
</organism>
<dbReference type="InterPro" id="IPR005898">
    <property type="entry name" value="Cyc_pep_transpt_SyrD/YojI"/>
</dbReference>
<evidence type="ECO:0000259" key="10">
    <source>
        <dbReference type="PROSITE" id="PS50929"/>
    </source>
</evidence>
<dbReference type="GO" id="GO:0005886">
    <property type="term" value="C:plasma membrane"/>
    <property type="evidence" value="ECO:0007669"/>
    <property type="project" value="UniProtKB-SubCell"/>
</dbReference>
<evidence type="ECO:0000256" key="4">
    <source>
        <dbReference type="ARBA" id="ARBA00022741"/>
    </source>
</evidence>
<evidence type="ECO:0000256" key="5">
    <source>
        <dbReference type="ARBA" id="ARBA00022840"/>
    </source>
</evidence>
<dbReference type="PANTHER" id="PTHR24221">
    <property type="entry name" value="ATP-BINDING CASSETTE SUB-FAMILY B"/>
    <property type="match status" value="1"/>
</dbReference>
<dbReference type="GO" id="GO:1904680">
    <property type="term" value="F:peptide transmembrane transporter activity"/>
    <property type="evidence" value="ECO:0007669"/>
    <property type="project" value="InterPro"/>
</dbReference>
<dbReference type="InterPro" id="IPR027417">
    <property type="entry name" value="P-loop_NTPase"/>
</dbReference>
<evidence type="ECO:0000256" key="7">
    <source>
        <dbReference type="ARBA" id="ARBA00023136"/>
    </source>
</evidence>
<dbReference type="NCBIfam" id="TIGR01194">
    <property type="entry name" value="cyc_pep_trnsptr"/>
    <property type="match status" value="1"/>
</dbReference>
<dbReference type="InterPro" id="IPR011527">
    <property type="entry name" value="ABC1_TM_dom"/>
</dbReference>
<dbReference type="AlphaFoldDB" id="A0A261S294"/>
<feature type="domain" description="ABC transporter" evidence="9">
    <location>
        <begin position="337"/>
        <end position="552"/>
    </location>
</feature>
<keyword evidence="6 8" id="KW-1133">Transmembrane helix</keyword>
<feature type="domain" description="ABC transmembrane type-1" evidence="10">
    <location>
        <begin position="29"/>
        <end position="301"/>
    </location>
</feature>